<feature type="domain" description="Antitoxin SocA-like Panacea" evidence="1">
    <location>
        <begin position="28"/>
        <end position="114"/>
    </location>
</feature>
<dbReference type="OrthoDB" id="9799173at2"/>
<dbReference type="InterPro" id="IPR025272">
    <property type="entry name" value="SocA_Panacea"/>
</dbReference>
<organism evidence="2 3">
    <name type="scientific">Eubacterium plexicaudatum ASF492</name>
    <dbReference type="NCBI Taxonomy" id="1235802"/>
    <lineage>
        <taxon>Bacteria</taxon>
        <taxon>Bacillati</taxon>
        <taxon>Bacillota</taxon>
        <taxon>Clostridia</taxon>
        <taxon>Eubacteriales</taxon>
        <taxon>Eubacteriaceae</taxon>
        <taxon>Eubacterium</taxon>
    </lineage>
</organism>
<proteinExistence type="predicted"/>
<protein>
    <recommendedName>
        <fullName evidence="1">Antitoxin SocA-like Panacea domain-containing protein</fullName>
    </recommendedName>
</protein>
<reference evidence="2 3" key="1">
    <citation type="journal article" date="2014" name="Genome Announc.">
        <title>Draft genome sequences of the altered schaedler flora, a defined bacterial community from gnotobiotic mice.</title>
        <authorList>
            <person name="Wannemuehler M.J."/>
            <person name="Overstreet A.M."/>
            <person name="Ward D.V."/>
            <person name="Phillips G.J."/>
        </authorList>
    </citation>
    <scope>NUCLEOTIDE SEQUENCE [LARGE SCALE GENOMIC DNA]</scope>
    <source>
        <strain evidence="2 3">ASF492</strain>
    </source>
</reference>
<dbReference type="Proteomes" id="UP000012589">
    <property type="component" value="Unassembled WGS sequence"/>
</dbReference>
<accession>N2B439</accession>
<gene>
    <name evidence="2" type="ORF">C823_00734</name>
</gene>
<evidence type="ECO:0000259" key="1">
    <source>
        <dbReference type="Pfam" id="PF13274"/>
    </source>
</evidence>
<comment type="caution">
    <text evidence="2">The sequence shown here is derived from an EMBL/GenBank/DDBJ whole genome shotgun (WGS) entry which is preliminary data.</text>
</comment>
<sequence>MERILDVAQYIYDEYKRQSGESIDEMKLHKLLYFAQRESLAITNEPLFEGDFEGWKYGPVSREVRTHYSDEGFYYKDKKELSAEGAYITKNVILQYGTLASWKLSQLSHDEFSWRNSRKGLAKDENGDVLLMIDDMRKDAEKIRPYDAMYDMYYDEFEDAQVAQ</sequence>
<dbReference type="EMBL" id="AQFT01000023">
    <property type="protein sequence ID" value="EMZ36367.1"/>
    <property type="molecule type" value="Genomic_DNA"/>
</dbReference>
<dbReference type="PATRIC" id="fig|1235802.3.peg.787"/>
<evidence type="ECO:0000313" key="2">
    <source>
        <dbReference type="EMBL" id="EMZ36367.1"/>
    </source>
</evidence>
<evidence type="ECO:0000313" key="3">
    <source>
        <dbReference type="Proteomes" id="UP000012589"/>
    </source>
</evidence>
<dbReference type="HOGENOM" id="CLU_110683_3_0_9"/>
<keyword evidence="3" id="KW-1185">Reference proteome</keyword>
<dbReference type="eggNOG" id="COG3600">
    <property type="taxonomic scope" value="Bacteria"/>
</dbReference>
<dbReference type="STRING" id="1235802.C823_00734"/>
<dbReference type="Pfam" id="PF13274">
    <property type="entry name" value="SocA_Panacea"/>
    <property type="match status" value="1"/>
</dbReference>
<dbReference type="AlphaFoldDB" id="N2B439"/>
<name>N2B439_9FIRM</name>